<organism evidence="2 3">
    <name type="scientific">Shewanella algidipiscicola</name>
    <dbReference type="NCBI Taxonomy" id="614070"/>
    <lineage>
        <taxon>Bacteria</taxon>
        <taxon>Pseudomonadati</taxon>
        <taxon>Pseudomonadota</taxon>
        <taxon>Gammaproteobacteria</taxon>
        <taxon>Alteromonadales</taxon>
        <taxon>Shewanellaceae</taxon>
        <taxon>Shewanella</taxon>
    </lineage>
</organism>
<comment type="caution">
    <text evidence="2">The sequence shown here is derived from an EMBL/GenBank/DDBJ whole genome shotgun (WGS) entry which is preliminary data.</text>
</comment>
<protein>
    <submittedName>
        <fullName evidence="2">Uncharacterized protein</fullName>
    </submittedName>
</protein>
<evidence type="ECO:0000313" key="3">
    <source>
        <dbReference type="Proteomes" id="UP000761574"/>
    </source>
</evidence>
<dbReference type="EMBL" id="BPFB01000002">
    <property type="protein sequence ID" value="GIU42182.1"/>
    <property type="molecule type" value="Genomic_DNA"/>
</dbReference>
<keyword evidence="3" id="KW-1185">Reference proteome</keyword>
<evidence type="ECO:0000256" key="1">
    <source>
        <dbReference type="SAM" id="MobiDB-lite"/>
    </source>
</evidence>
<sequence>MINPEMMSHTAVEPKPANTIDGEIRPNIVTKAKKIKLARKGGTNPELQKISVTNTTAALRENISD</sequence>
<accession>A0ABQ4P3X7</accession>
<dbReference type="Proteomes" id="UP000761574">
    <property type="component" value="Unassembled WGS sequence"/>
</dbReference>
<reference evidence="2 3" key="1">
    <citation type="submission" date="2021-05" db="EMBL/GenBank/DDBJ databases">
        <title>Molecular characterization for Shewanella algae harboring chromosomal blaOXA-55-like strains isolated from clinical and environment sample.</title>
        <authorList>
            <person name="Ohama Y."/>
            <person name="Aoki K."/>
            <person name="Harada S."/>
            <person name="Moriya K."/>
            <person name="Ishii Y."/>
            <person name="Tateda K."/>
        </authorList>
    </citation>
    <scope>NUCLEOTIDE SEQUENCE [LARGE SCALE GENOMIC DNA]</scope>
    <source>
        <strain evidence="2 3">LMG 23746</strain>
    </source>
</reference>
<gene>
    <name evidence="2" type="ORF">TUM4630_02570</name>
</gene>
<feature type="region of interest" description="Disordered" evidence="1">
    <location>
        <begin position="1"/>
        <end position="20"/>
    </location>
</feature>
<name>A0ABQ4P3X7_9GAMM</name>
<evidence type="ECO:0000313" key="2">
    <source>
        <dbReference type="EMBL" id="GIU42182.1"/>
    </source>
</evidence>
<proteinExistence type="predicted"/>